<dbReference type="PATRIC" id="fig|380242.3.peg.806"/>
<feature type="domain" description="Helicase/UvrB N-terminal" evidence="1">
    <location>
        <begin position="63"/>
        <end position="343"/>
    </location>
</feature>
<keyword evidence="3" id="KW-1185">Reference proteome</keyword>
<gene>
    <name evidence="2" type="ORF">BROFUL_00637</name>
</gene>
<dbReference type="Proteomes" id="UP000034954">
    <property type="component" value="Unassembled WGS sequence"/>
</dbReference>
<dbReference type="InterPro" id="IPR027417">
    <property type="entry name" value="P-loop_NTPase"/>
</dbReference>
<dbReference type="PANTHER" id="PTHR47396">
    <property type="entry name" value="TYPE I RESTRICTION ENZYME ECOKI R PROTEIN"/>
    <property type="match status" value="1"/>
</dbReference>
<dbReference type="Gene3D" id="3.40.50.300">
    <property type="entry name" value="P-loop containing nucleotide triphosphate hydrolases"/>
    <property type="match status" value="2"/>
</dbReference>
<evidence type="ECO:0000313" key="3">
    <source>
        <dbReference type="Proteomes" id="UP000034954"/>
    </source>
</evidence>
<dbReference type="SUPFAM" id="SSF52540">
    <property type="entry name" value="P-loop containing nucleoside triphosphate hydrolases"/>
    <property type="match status" value="2"/>
</dbReference>
<comment type="caution">
    <text evidence="2">The sequence shown here is derived from an EMBL/GenBank/DDBJ whole genome shotgun (WGS) entry which is preliminary data.</text>
</comment>
<sequence length="973" mass="112092">MSISLNTGTREIPLKFAREITGIVHRVWDSGEFLAKATPITQDLLRFWFSDAFTETRHVNFHDGQRQAILNTIYAHEILRPESVFDLYSMISNEILAEMDLSYLRKDKFSHPKYCMKMATGTGKTWVMNALLIWQYLNARHEEKPSGCYSTNFLLVAPGLIVYERLLDAYLGKQREDGIRDFEASDFKQYEKLFIPPAYRDEVYGFIQTCVVRKEEIGRKVTGSGLIAITNWHLLAGEEEEVDSNPSPLEDPSVAVKEIFPVTPGTSAGHDLNTLDNKYLSGGEIEYLAKLESIVVFNDEAHHIHETKRAGIVSEVEWQKSLNKISENKGKKFIQIDFSATPYDVAGSGQRRTKHYFPHIVVDFDLRNAIHGGLVKTITLDRRKEIATMELDFRAMRDGNKVIGLSEGQKLMLRAGLTKLKILEKEFTDLTQDKNGITDKHPKMLVICEDTAVSPYVTGFLTQAEGLGEEDVVQIDSDKKGSIPAKEWDTIKQRLFNVDKHEKPKVIVSVLMLREGFDVNNICVIVPLRSTQAPILLEQILGRGLRLMWREPEFQDAKEENRTRLLKRKEAPSNYLDILSIVEHPAFIEFYDDLIKEGLVGEITELPRDREGILGDIIKVGLKQNYKDYDLYWPVIIQEREEFLKDVMPSLDNLKIMQWYNLDQLKLMVCEKGETFYSEEMTVKTRFGDYKVTAELFTAKSYNEFLSKLVKIITSTVVKITQRRTKDYPAMQINQASLVQLIDDFVRHNLFNQEFNPLEDNNWRVLLLSQTGITEHIIKELSKVLYEMQNTVDVQDAIVIKQYFSQVEQLKMRENFSLDMVKTIYERLPYPSNKGALEKNFMLACDHDGAVKAFLKISEMYHDFAHLNYIRSDGILSSYYPDFIIKTPKHIYLVETKAQKDIKDENVLLKKQSALDWLKKINELKPDDRDDGNWSYALVGENTFYSMQSKGASVGEILEYSKLTKQRVEGTLF</sequence>
<dbReference type="InterPro" id="IPR006935">
    <property type="entry name" value="Helicase/UvrB_N"/>
</dbReference>
<organism evidence="2 3">
    <name type="scientific">Candidatus Brocadia fulgida</name>
    <dbReference type="NCBI Taxonomy" id="380242"/>
    <lineage>
        <taxon>Bacteria</taxon>
        <taxon>Pseudomonadati</taxon>
        <taxon>Planctomycetota</taxon>
        <taxon>Candidatus Brocadiia</taxon>
        <taxon>Candidatus Brocadiales</taxon>
        <taxon>Candidatus Brocadiaceae</taxon>
        <taxon>Candidatus Brocadia</taxon>
    </lineage>
</organism>
<name>A0A0M2V1T2_9BACT</name>
<evidence type="ECO:0000313" key="2">
    <source>
        <dbReference type="EMBL" id="KKO20654.1"/>
    </source>
</evidence>
<protein>
    <recommendedName>
        <fullName evidence="1">Helicase/UvrB N-terminal domain-containing protein</fullName>
    </recommendedName>
</protein>
<dbReference type="GO" id="GO:0005829">
    <property type="term" value="C:cytosol"/>
    <property type="evidence" value="ECO:0007669"/>
    <property type="project" value="TreeGrafter"/>
</dbReference>
<dbReference type="InterPro" id="IPR050742">
    <property type="entry name" value="Helicase_Restrict-Modif_Enz"/>
</dbReference>
<accession>A0A0M2V1T2</accession>
<dbReference type="PANTHER" id="PTHR47396:SF1">
    <property type="entry name" value="ATP-DEPENDENT HELICASE IRC3-RELATED"/>
    <property type="match status" value="1"/>
</dbReference>
<dbReference type="GO" id="GO:0016787">
    <property type="term" value="F:hydrolase activity"/>
    <property type="evidence" value="ECO:0007669"/>
    <property type="project" value="InterPro"/>
</dbReference>
<dbReference type="AlphaFoldDB" id="A0A0M2V1T2"/>
<dbReference type="GO" id="GO:0003677">
    <property type="term" value="F:DNA binding"/>
    <property type="evidence" value="ECO:0007669"/>
    <property type="project" value="InterPro"/>
</dbReference>
<dbReference type="EMBL" id="LAQJ01000086">
    <property type="protein sequence ID" value="KKO20654.1"/>
    <property type="molecule type" value="Genomic_DNA"/>
</dbReference>
<dbReference type="Pfam" id="PF04851">
    <property type="entry name" value="ResIII"/>
    <property type="match status" value="1"/>
</dbReference>
<proteinExistence type="predicted"/>
<reference evidence="2 3" key="1">
    <citation type="journal article" date="2013" name="BMC Microbiol.">
        <title>Identification of the type II cytochrome c maturation pathway in anammox bacteria by comparative genomics.</title>
        <authorList>
            <person name="Ferousi C."/>
            <person name="Speth D.R."/>
            <person name="Reimann J."/>
            <person name="Op den Camp H.J."/>
            <person name="Allen J.W."/>
            <person name="Keltjens J.T."/>
            <person name="Jetten M.S."/>
        </authorList>
    </citation>
    <scope>NUCLEOTIDE SEQUENCE [LARGE SCALE GENOMIC DNA]</scope>
    <source>
        <strain evidence="2">RU1</strain>
    </source>
</reference>
<dbReference type="GO" id="GO:0005524">
    <property type="term" value="F:ATP binding"/>
    <property type="evidence" value="ECO:0007669"/>
    <property type="project" value="InterPro"/>
</dbReference>
<evidence type="ECO:0000259" key="1">
    <source>
        <dbReference type="Pfam" id="PF04851"/>
    </source>
</evidence>